<keyword evidence="2" id="KW-0732">Signal</keyword>
<sequence>MRRLLPRTTSVVVAVGAGLLLAACAPAAPSVDLDAAREWVEGVQADESDGPGAAGTATLLVEPGTPDETDDDGDPAGSIRLDFASEANLTRADAACFGGGSIDAAVTVFTVDGDAQQSDSYSGEIPCDEKMHEIDLGGKPGSSVLIEARGDTATYAYVRVMQGLTISND</sequence>
<feature type="region of interest" description="Disordered" evidence="1">
    <location>
        <begin position="44"/>
        <end position="77"/>
    </location>
</feature>
<evidence type="ECO:0000313" key="3">
    <source>
        <dbReference type="EMBL" id="WEK13777.1"/>
    </source>
</evidence>
<feature type="chain" id="PRO_5042464263" description="Lipoprotein" evidence="2">
    <location>
        <begin position="28"/>
        <end position="169"/>
    </location>
</feature>
<feature type="signal peptide" evidence="2">
    <location>
        <begin position="1"/>
        <end position="27"/>
    </location>
</feature>
<dbReference type="Proteomes" id="UP001213972">
    <property type="component" value="Chromosome"/>
</dbReference>
<name>A0AAJ6B404_9MICO</name>
<gene>
    <name evidence="3" type="ORF">P0Y48_00770</name>
</gene>
<organism evidence="3 4">
    <name type="scientific">Candidatus Microbacterium phytovorans</name>
    <dbReference type="NCBI Taxonomy" id="3121374"/>
    <lineage>
        <taxon>Bacteria</taxon>
        <taxon>Bacillati</taxon>
        <taxon>Actinomycetota</taxon>
        <taxon>Actinomycetes</taxon>
        <taxon>Micrococcales</taxon>
        <taxon>Microbacteriaceae</taxon>
        <taxon>Microbacterium</taxon>
    </lineage>
</organism>
<dbReference type="PROSITE" id="PS51257">
    <property type="entry name" value="PROKAR_LIPOPROTEIN"/>
    <property type="match status" value="1"/>
</dbReference>
<accession>A0AAJ6B404</accession>
<proteinExistence type="predicted"/>
<dbReference type="AlphaFoldDB" id="A0AAJ6B404"/>
<dbReference type="EMBL" id="CP119321">
    <property type="protein sequence ID" value="WEK13777.1"/>
    <property type="molecule type" value="Genomic_DNA"/>
</dbReference>
<evidence type="ECO:0000256" key="2">
    <source>
        <dbReference type="SAM" id="SignalP"/>
    </source>
</evidence>
<protein>
    <recommendedName>
        <fullName evidence="5">Lipoprotein</fullName>
    </recommendedName>
</protein>
<reference evidence="3" key="1">
    <citation type="submission" date="2023-03" db="EMBL/GenBank/DDBJ databases">
        <title>Andean soil-derived lignocellulolytic bacterial consortium as a source of novel taxa and putative plastic-active enzymes.</title>
        <authorList>
            <person name="Diaz-Garcia L."/>
            <person name="Chuvochina M."/>
            <person name="Feuerriegel G."/>
            <person name="Bunk B."/>
            <person name="Sproer C."/>
            <person name="Streit W.R."/>
            <person name="Rodriguez L.M."/>
            <person name="Overmann J."/>
            <person name="Jimenez D.J."/>
        </authorList>
    </citation>
    <scope>NUCLEOTIDE SEQUENCE</scope>
    <source>
        <strain evidence="3">MAG 4610</strain>
    </source>
</reference>
<evidence type="ECO:0000256" key="1">
    <source>
        <dbReference type="SAM" id="MobiDB-lite"/>
    </source>
</evidence>
<evidence type="ECO:0008006" key="5">
    <source>
        <dbReference type="Google" id="ProtNLM"/>
    </source>
</evidence>
<feature type="compositionally biased region" description="Acidic residues" evidence="1">
    <location>
        <begin position="65"/>
        <end position="74"/>
    </location>
</feature>
<evidence type="ECO:0000313" key="4">
    <source>
        <dbReference type="Proteomes" id="UP001213972"/>
    </source>
</evidence>